<dbReference type="PROSITE" id="PS01124">
    <property type="entry name" value="HTH_ARAC_FAMILY_2"/>
    <property type="match status" value="1"/>
</dbReference>
<gene>
    <name evidence="5" type="ORF">M23134_05174</name>
</gene>
<keyword evidence="2" id="KW-0238">DNA-binding</keyword>
<keyword evidence="6" id="KW-1185">Reference proteome</keyword>
<dbReference type="Gene3D" id="1.10.10.60">
    <property type="entry name" value="Homeodomain-like"/>
    <property type="match status" value="1"/>
</dbReference>
<dbReference type="GO" id="GO:0003700">
    <property type="term" value="F:DNA-binding transcription factor activity"/>
    <property type="evidence" value="ECO:0007669"/>
    <property type="project" value="InterPro"/>
</dbReference>
<dbReference type="SUPFAM" id="SSF46689">
    <property type="entry name" value="Homeodomain-like"/>
    <property type="match status" value="1"/>
</dbReference>
<dbReference type="Pfam" id="PF20240">
    <property type="entry name" value="DUF6597"/>
    <property type="match status" value="1"/>
</dbReference>
<dbReference type="InterPro" id="IPR046532">
    <property type="entry name" value="DUF6597"/>
</dbReference>
<evidence type="ECO:0000256" key="3">
    <source>
        <dbReference type="ARBA" id="ARBA00023163"/>
    </source>
</evidence>
<dbReference type="Proteomes" id="UP000004095">
    <property type="component" value="Unassembled WGS sequence"/>
</dbReference>
<protein>
    <submittedName>
        <fullName evidence="5">Transcriptional regulator, AraC family protein</fullName>
    </submittedName>
</protein>
<dbReference type="OrthoDB" id="635259at2"/>
<evidence type="ECO:0000259" key="4">
    <source>
        <dbReference type="PROSITE" id="PS01124"/>
    </source>
</evidence>
<dbReference type="InterPro" id="IPR009057">
    <property type="entry name" value="Homeodomain-like_sf"/>
</dbReference>
<dbReference type="AlphaFoldDB" id="A1ZDC9"/>
<evidence type="ECO:0000313" key="5">
    <source>
        <dbReference type="EMBL" id="EAY31668.1"/>
    </source>
</evidence>
<name>A1ZDC9_MICM2</name>
<organism evidence="5 6">
    <name type="scientific">Microscilla marina ATCC 23134</name>
    <dbReference type="NCBI Taxonomy" id="313606"/>
    <lineage>
        <taxon>Bacteria</taxon>
        <taxon>Pseudomonadati</taxon>
        <taxon>Bacteroidota</taxon>
        <taxon>Cytophagia</taxon>
        <taxon>Cytophagales</taxon>
        <taxon>Microscillaceae</taxon>
        <taxon>Microscilla</taxon>
    </lineage>
</organism>
<dbReference type="PANTHER" id="PTHR46796:SF13">
    <property type="entry name" value="HTH-TYPE TRANSCRIPTIONAL ACTIVATOR RHAS"/>
    <property type="match status" value="1"/>
</dbReference>
<evidence type="ECO:0000256" key="2">
    <source>
        <dbReference type="ARBA" id="ARBA00023125"/>
    </source>
</evidence>
<dbReference type="eggNOG" id="COG2207">
    <property type="taxonomic scope" value="Bacteria"/>
</dbReference>
<proteinExistence type="predicted"/>
<evidence type="ECO:0000313" key="6">
    <source>
        <dbReference type="Proteomes" id="UP000004095"/>
    </source>
</evidence>
<reference evidence="5 6" key="1">
    <citation type="submission" date="2007-01" db="EMBL/GenBank/DDBJ databases">
        <authorList>
            <person name="Haygood M."/>
            <person name="Podell S."/>
            <person name="Anderson C."/>
            <person name="Hopkinson B."/>
            <person name="Roe K."/>
            <person name="Barbeau K."/>
            <person name="Gaasterland T."/>
            <person name="Ferriera S."/>
            <person name="Johnson J."/>
            <person name="Kravitz S."/>
            <person name="Beeson K."/>
            <person name="Sutton G."/>
            <person name="Rogers Y.-H."/>
            <person name="Friedman R."/>
            <person name="Frazier M."/>
            <person name="Venter J.C."/>
        </authorList>
    </citation>
    <scope>NUCLEOTIDE SEQUENCE [LARGE SCALE GENOMIC DNA]</scope>
    <source>
        <strain evidence="5 6">ATCC 23134</strain>
    </source>
</reference>
<evidence type="ECO:0000256" key="1">
    <source>
        <dbReference type="ARBA" id="ARBA00023015"/>
    </source>
</evidence>
<feature type="domain" description="HTH araC/xylS-type" evidence="4">
    <location>
        <begin position="159"/>
        <end position="261"/>
    </location>
</feature>
<dbReference type="PANTHER" id="PTHR46796">
    <property type="entry name" value="HTH-TYPE TRANSCRIPTIONAL ACTIVATOR RHAS-RELATED"/>
    <property type="match status" value="1"/>
</dbReference>
<keyword evidence="3" id="KW-0804">Transcription</keyword>
<dbReference type="Pfam" id="PF12833">
    <property type="entry name" value="HTH_18"/>
    <property type="match status" value="1"/>
</dbReference>
<dbReference type="InterPro" id="IPR050204">
    <property type="entry name" value="AraC_XylS_family_regulators"/>
</dbReference>
<dbReference type="InterPro" id="IPR018060">
    <property type="entry name" value="HTH_AraC"/>
</dbReference>
<dbReference type="GO" id="GO:0043565">
    <property type="term" value="F:sequence-specific DNA binding"/>
    <property type="evidence" value="ECO:0007669"/>
    <property type="project" value="InterPro"/>
</dbReference>
<sequence length="272" mass="31578">MQFDLRTPPYPLNQLVESVLFYDQYSPTHQVERLLPDGSLNLIVELHGVAQHIYDNRLLTPISTHKHAWLSGMHSGYISIDSGIGTSMLIIRFLPQGAYPFLHFPVTELNDLVIEADLVFGQHIARLREQLLANPSSETRFELVYRWLQARFKAEFLPPQAINYTLGQIHQNNDTHTFKNFHQQLGYSQKHLIALFKKYVGFRPKQYQQITRFNLALAHIAQGQGVQLTALGYDCGYYDQAHFIKEFKKFAGFSPKKFIREKGDYIHYLPLR</sequence>
<dbReference type="EMBL" id="AAWS01000002">
    <property type="protein sequence ID" value="EAY31668.1"/>
    <property type="molecule type" value="Genomic_DNA"/>
</dbReference>
<dbReference type="SMART" id="SM00342">
    <property type="entry name" value="HTH_ARAC"/>
    <property type="match status" value="1"/>
</dbReference>
<keyword evidence="1" id="KW-0805">Transcription regulation</keyword>
<comment type="caution">
    <text evidence="5">The sequence shown here is derived from an EMBL/GenBank/DDBJ whole genome shotgun (WGS) entry which is preliminary data.</text>
</comment>
<dbReference type="RefSeq" id="WP_002693464.1">
    <property type="nucleotide sequence ID" value="NZ_AAWS01000002.1"/>
</dbReference>
<accession>A1ZDC9</accession>